<evidence type="ECO:0000256" key="1">
    <source>
        <dbReference type="SAM" id="MobiDB-lite"/>
    </source>
</evidence>
<reference evidence="2" key="1">
    <citation type="submission" date="2019-03" db="EMBL/GenBank/DDBJ databases">
        <title>WGS assembly of Setaria viridis.</title>
        <authorList>
            <person name="Huang P."/>
            <person name="Jenkins J."/>
            <person name="Grimwood J."/>
            <person name="Barry K."/>
            <person name="Healey A."/>
            <person name="Mamidi S."/>
            <person name="Sreedasyam A."/>
            <person name="Shu S."/>
            <person name="Feldman M."/>
            <person name="Wu J."/>
            <person name="Yu Y."/>
            <person name="Chen C."/>
            <person name="Johnson J."/>
            <person name="Rokhsar D."/>
            <person name="Baxter I."/>
            <person name="Schmutz J."/>
            <person name="Brutnell T."/>
            <person name="Kellogg E."/>
        </authorList>
    </citation>
    <scope>NUCLEOTIDE SEQUENCE [LARGE SCALE GENOMIC DNA]</scope>
</reference>
<evidence type="ECO:0000313" key="2">
    <source>
        <dbReference type="EMBL" id="TKW21260.1"/>
    </source>
</evidence>
<name>A0A4U6UX74_SETVI</name>
<dbReference type="Proteomes" id="UP000298652">
    <property type="component" value="Chromosome 4"/>
</dbReference>
<evidence type="ECO:0000313" key="3">
    <source>
        <dbReference type="Proteomes" id="UP000298652"/>
    </source>
</evidence>
<organism evidence="2 3">
    <name type="scientific">Setaria viridis</name>
    <name type="common">Green bristlegrass</name>
    <name type="synonym">Setaria italica subsp. viridis</name>
    <dbReference type="NCBI Taxonomy" id="4556"/>
    <lineage>
        <taxon>Eukaryota</taxon>
        <taxon>Viridiplantae</taxon>
        <taxon>Streptophyta</taxon>
        <taxon>Embryophyta</taxon>
        <taxon>Tracheophyta</taxon>
        <taxon>Spermatophyta</taxon>
        <taxon>Magnoliopsida</taxon>
        <taxon>Liliopsida</taxon>
        <taxon>Poales</taxon>
        <taxon>Poaceae</taxon>
        <taxon>PACMAD clade</taxon>
        <taxon>Panicoideae</taxon>
        <taxon>Panicodae</taxon>
        <taxon>Paniceae</taxon>
        <taxon>Cenchrinae</taxon>
        <taxon>Setaria</taxon>
    </lineage>
</organism>
<keyword evidence="3" id="KW-1185">Reference proteome</keyword>
<dbReference type="Gramene" id="TKW21260">
    <property type="protein sequence ID" value="TKW21260"/>
    <property type="gene ID" value="SEVIR_4G171100v2"/>
</dbReference>
<sequence length="216" mass="22908">MGAPPALVATPPACWPHHQPTGVPPASRRPADARSRAPRRILVSNPRAAAFISRPRRPAPPRRLLALAGRSRVGGEAQRCWAPSPSPAAEARVPVDGRDAAEGLGAAGATALAVVGPSAANVTSEESSALKNGGTPRTAAMFPMVRLRCVVVRLQAKPDVLVCRHWKGRPEGQIRRCQPSPLGSSDQESPRCHRRWCSVDSRYSGQEDGEVAPLVV</sequence>
<proteinExistence type="predicted"/>
<dbReference type="EMBL" id="CM016555">
    <property type="protein sequence ID" value="TKW21260.1"/>
    <property type="molecule type" value="Genomic_DNA"/>
</dbReference>
<dbReference type="AlphaFoldDB" id="A0A4U6UX74"/>
<feature type="region of interest" description="Disordered" evidence="1">
    <location>
        <begin position="1"/>
        <end position="37"/>
    </location>
</feature>
<gene>
    <name evidence="2" type="ORF">SEVIR_4G171100v2</name>
</gene>
<accession>A0A4U6UX74</accession>
<protein>
    <submittedName>
        <fullName evidence="2">Uncharacterized protein</fullName>
    </submittedName>
</protein>